<organism evidence="1 2">
    <name type="scientific">Arachis hypogaea</name>
    <name type="common">Peanut</name>
    <dbReference type="NCBI Taxonomy" id="3818"/>
    <lineage>
        <taxon>Eukaryota</taxon>
        <taxon>Viridiplantae</taxon>
        <taxon>Streptophyta</taxon>
        <taxon>Embryophyta</taxon>
        <taxon>Tracheophyta</taxon>
        <taxon>Spermatophyta</taxon>
        <taxon>Magnoliopsida</taxon>
        <taxon>eudicotyledons</taxon>
        <taxon>Gunneridae</taxon>
        <taxon>Pentapetalae</taxon>
        <taxon>rosids</taxon>
        <taxon>fabids</taxon>
        <taxon>Fabales</taxon>
        <taxon>Fabaceae</taxon>
        <taxon>Papilionoideae</taxon>
        <taxon>50 kb inversion clade</taxon>
        <taxon>dalbergioids sensu lato</taxon>
        <taxon>Dalbergieae</taxon>
        <taxon>Pterocarpus clade</taxon>
        <taxon>Arachis</taxon>
    </lineage>
</organism>
<proteinExistence type="predicted"/>
<evidence type="ECO:0000313" key="2">
    <source>
        <dbReference type="Proteomes" id="UP000289738"/>
    </source>
</evidence>
<dbReference type="Proteomes" id="UP000289738">
    <property type="component" value="Unassembled WGS sequence"/>
</dbReference>
<reference evidence="1 2" key="1">
    <citation type="submission" date="2019-01" db="EMBL/GenBank/DDBJ databases">
        <title>Sequencing of cultivated peanut Arachis hypogaea provides insights into genome evolution and oil improvement.</title>
        <authorList>
            <person name="Chen X."/>
        </authorList>
    </citation>
    <scope>NUCLEOTIDE SEQUENCE [LARGE SCALE GENOMIC DNA]</scope>
    <source>
        <strain evidence="2">cv. Fuhuasheng</strain>
        <tissue evidence="1">Leaves</tissue>
    </source>
</reference>
<dbReference type="EMBL" id="SDMP01000022">
    <property type="protein sequence ID" value="RYQ79654.1"/>
    <property type="molecule type" value="Genomic_DNA"/>
</dbReference>
<comment type="caution">
    <text evidence="1">The sequence shown here is derived from an EMBL/GenBank/DDBJ whole genome shotgun (WGS) entry which is preliminary data.</text>
</comment>
<accession>A0A444WQG1</accession>
<dbReference type="AlphaFoldDB" id="A0A444WQG1"/>
<keyword evidence="2" id="KW-1185">Reference proteome</keyword>
<name>A0A444WQG1_ARAHY</name>
<sequence>MLEQNLEDHLAGIDKERWKWFLDYRNDPYPKENALNRLKQLYTHIDGSKILARRKEEKNYNGGILVEEYYGPNYTKNVMAPIHPKVKRIGIGEIKQRDESTRILFENDSLTQALGKEHSGRIRGIGFGPTPSQLFCLSLQPPVDGAQTEEAQRMLVELQAEMPTEKLRRKAVKEIAAEKLKRKVVEDGVAIEKLKRKAVENNVAAEKIKRGGNRECSKLFDSTARWGVATRHRCMCMNSLDEHSGK</sequence>
<evidence type="ECO:0000313" key="1">
    <source>
        <dbReference type="EMBL" id="RYQ79654.1"/>
    </source>
</evidence>
<dbReference type="OrthoDB" id="1751708at2759"/>
<protein>
    <submittedName>
        <fullName evidence="1">Uncharacterized protein</fullName>
    </submittedName>
</protein>
<gene>
    <name evidence="1" type="ORF">Ahy_Scaffold2g107609</name>
</gene>